<dbReference type="AlphaFoldDB" id="A0A0A8ZDL3"/>
<proteinExistence type="predicted"/>
<organism evidence="1">
    <name type="scientific">Arundo donax</name>
    <name type="common">Giant reed</name>
    <name type="synonym">Donax arundinaceus</name>
    <dbReference type="NCBI Taxonomy" id="35708"/>
    <lineage>
        <taxon>Eukaryota</taxon>
        <taxon>Viridiplantae</taxon>
        <taxon>Streptophyta</taxon>
        <taxon>Embryophyta</taxon>
        <taxon>Tracheophyta</taxon>
        <taxon>Spermatophyta</taxon>
        <taxon>Magnoliopsida</taxon>
        <taxon>Liliopsida</taxon>
        <taxon>Poales</taxon>
        <taxon>Poaceae</taxon>
        <taxon>PACMAD clade</taxon>
        <taxon>Arundinoideae</taxon>
        <taxon>Arundineae</taxon>
        <taxon>Arundo</taxon>
    </lineage>
</organism>
<name>A0A0A8ZDL3_ARUDO</name>
<accession>A0A0A8ZDL3</accession>
<evidence type="ECO:0000313" key="1">
    <source>
        <dbReference type="EMBL" id="JAD37479.1"/>
    </source>
</evidence>
<reference evidence="1" key="2">
    <citation type="journal article" date="2015" name="Data Brief">
        <title>Shoot transcriptome of the giant reed, Arundo donax.</title>
        <authorList>
            <person name="Barrero R.A."/>
            <person name="Guerrero F.D."/>
            <person name="Moolhuijzen P."/>
            <person name="Goolsby J.A."/>
            <person name="Tidwell J."/>
            <person name="Bellgard S.E."/>
            <person name="Bellgard M.I."/>
        </authorList>
    </citation>
    <scope>NUCLEOTIDE SEQUENCE</scope>
    <source>
        <tissue evidence="1">Shoot tissue taken approximately 20 cm above the soil surface</tissue>
    </source>
</reference>
<protein>
    <submittedName>
        <fullName evidence="1">Uncharacterized protein</fullName>
    </submittedName>
</protein>
<sequence length="42" mass="4909">MIHFGVSNSYVSSYGQAVCCRTYELSLILRHFYCRVACNFLR</sequence>
<dbReference type="EMBL" id="GBRH01260416">
    <property type="protein sequence ID" value="JAD37479.1"/>
    <property type="molecule type" value="Transcribed_RNA"/>
</dbReference>
<reference evidence="1" key="1">
    <citation type="submission" date="2014-09" db="EMBL/GenBank/DDBJ databases">
        <authorList>
            <person name="Magalhaes I.L.F."/>
            <person name="Oliveira U."/>
            <person name="Santos F.R."/>
            <person name="Vidigal T.H.D.A."/>
            <person name="Brescovit A.D."/>
            <person name="Santos A.J."/>
        </authorList>
    </citation>
    <scope>NUCLEOTIDE SEQUENCE</scope>
    <source>
        <tissue evidence="1">Shoot tissue taken approximately 20 cm above the soil surface</tissue>
    </source>
</reference>